<dbReference type="PANTHER" id="PTHR47808:SF2">
    <property type="entry name" value="LEM DOMAIN-CONTAINING PROTEIN 2"/>
    <property type="match status" value="1"/>
</dbReference>
<evidence type="ECO:0000256" key="6">
    <source>
        <dbReference type="ARBA" id="ARBA00023242"/>
    </source>
</evidence>
<reference evidence="11 12" key="1">
    <citation type="submission" date="2019-07" db="EMBL/GenBank/DDBJ databases">
        <authorList>
            <person name="Friedrich A."/>
            <person name="Schacherer J."/>
        </authorList>
    </citation>
    <scope>NUCLEOTIDE SEQUENCE [LARGE SCALE GENOMIC DNA]</scope>
</reference>
<keyword evidence="12" id="KW-1185">Reference proteome</keyword>
<feature type="compositionally biased region" description="Polar residues" evidence="7">
    <location>
        <begin position="261"/>
        <end position="273"/>
    </location>
</feature>
<dbReference type="InterPro" id="IPR025856">
    <property type="entry name" value="HeH/LEM_domain"/>
</dbReference>
<accession>A0A7D9H0V6</accession>
<evidence type="ECO:0000256" key="8">
    <source>
        <dbReference type="SAM" id="Phobius"/>
    </source>
</evidence>
<dbReference type="InterPro" id="IPR044780">
    <property type="entry name" value="Heh2/Src1"/>
</dbReference>
<evidence type="ECO:0000313" key="11">
    <source>
        <dbReference type="EMBL" id="VUG17547.1"/>
    </source>
</evidence>
<organism evidence="11 12">
    <name type="scientific">Dekkera bruxellensis</name>
    <name type="common">Brettanomyces custersii</name>
    <dbReference type="NCBI Taxonomy" id="5007"/>
    <lineage>
        <taxon>Eukaryota</taxon>
        <taxon>Fungi</taxon>
        <taxon>Dikarya</taxon>
        <taxon>Ascomycota</taxon>
        <taxon>Saccharomycotina</taxon>
        <taxon>Pichiomycetes</taxon>
        <taxon>Pichiales</taxon>
        <taxon>Pichiaceae</taxon>
        <taxon>Brettanomyces</taxon>
    </lineage>
</organism>
<feature type="compositionally biased region" description="Basic and acidic residues" evidence="7">
    <location>
        <begin position="236"/>
        <end position="260"/>
    </location>
</feature>
<dbReference type="InterPro" id="IPR041885">
    <property type="entry name" value="MAN1_winged_helix_dom"/>
</dbReference>
<comment type="subcellular location">
    <subcellularLocation>
        <location evidence="1">Nucleus inner membrane</location>
    </subcellularLocation>
</comment>
<keyword evidence="5 8" id="KW-0472">Membrane</keyword>
<evidence type="ECO:0000259" key="9">
    <source>
        <dbReference type="Pfam" id="PF09402"/>
    </source>
</evidence>
<feature type="domain" description="Man1/Src1-like C-terminal" evidence="9">
    <location>
        <begin position="487"/>
        <end position="809"/>
    </location>
</feature>
<feature type="compositionally biased region" description="Basic and acidic residues" evidence="7">
    <location>
        <begin position="299"/>
        <end position="310"/>
    </location>
</feature>
<name>A0A7D9H0V6_DEKBR</name>
<evidence type="ECO:0000256" key="2">
    <source>
        <dbReference type="ARBA" id="ARBA00022553"/>
    </source>
</evidence>
<dbReference type="GO" id="GO:0034399">
    <property type="term" value="C:nuclear periphery"/>
    <property type="evidence" value="ECO:0007669"/>
    <property type="project" value="TreeGrafter"/>
</dbReference>
<feature type="compositionally biased region" description="Low complexity" evidence="7">
    <location>
        <begin position="178"/>
        <end position="188"/>
    </location>
</feature>
<feature type="region of interest" description="Disordered" evidence="7">
    <location>
        <begin position="144"/>
        <end position="312"/>
    </location>
</feature>
<keyword evidence="6" id="KW-0539">Nucleus</keyword>
<evidence type="ECO:0000313" key="12">
    <source>
        <dbReference type="Proteomes" id="UP000478008"/>
    </source>
</evidence>
<dbReference type="Gene3D" id="1.10.10.1180">
    <property type="entry name" value="MAN1, winged-helix domain"/>
    <property type="match status" value="1"/>
</dbReference>
<feature type="transmembrane region" description="Helical" evidence="8">
    <location>
        <begin position="477"/>
        <end position="498"/>
    </location>
</feature>
<dbReference type="Pfam" id="PF12949">
    <property type="entry name" value="HeH"/>
    <property type="match status" value="1"/>
</dbReference>
<keyword evidence="4 8" id="KW-1133">Transmembrane helix</keyword>
<dbReference type="GO" id="GO:0005783">
    <property type="term" value="C:endoplasmic reticulum"/>
    <property type="evidence" value="ECO:0007669"/>
    <property type="project" value="TreeGrafter"/>
</dbReference>
<evidence type="ECO:0000256" key="5">
    <source>
        <dbReference type="ARBA" id="ARBA00023136"/>
    </source>
</evidence>
<proteinExistence type="predicted"/>
<evidence type="ECO:0000256" key="3">
    <source>
        <dbReference type="ARBA" id="ARBA00022692"/>
    </source>
</evidence>
<feature type="compositionally biased region" description="Basic and acidic residues" evidence="7">
    <location>
        <begin position="395"/>
        <end position="406"/>
    </location>
</feature>
<dbReference type="GO" id="GO:0003682">
    <property type="term" value="F:chromatin binding"/>
    <property type="evidence" value="ECO:0007669"/>
    <property type="project" value="InterPro"/>
</dbReference>
<dbReference type="EMBL" id="CABFWN010000002">
    <property type="protein sequence ID" value="VUG17547.1"/>
    <property type="molecule type" value="Genomic_DNA"/>
</dbReference>
<feature type="domain" description="HeH/LEM" evidence="10">
    <location>
        <begin position="18"/>
        <end position="49"/>
    </location>
</feature>
<feature type="compositionally biased region" description="Basic and acidic residues" evidence="7">
    <location>
        <begin position="203"/>
        <end position="220"/>
    </location>
</feature>
<feature type="transmembrane region" description="Helical" evidence="8">
    <location>
        <begin position="697"/>
        <end position="716"/>
    </location>
</feature>
<protein>
    <submittedName>
        <fullName evidence="11">DEBR0S2_10066g1_1</fullName>
    </submittedName>
</protein>
<feature type="compositionally biased region" description="Basic residues" evidence="7">
    <location>
        <begin position="221"/>
        <end position="235"/>
    </location>
</feature>
<evidence type="ECO:0000256" key="1">
    <source>
        <dbReference type="ARBA" id="ARBA00004540"/>
    </source>
</evidence>
<feature type="region of interest" description="Disordered" evidence="7">
    <location>
        <begin position="395"/>
        <end position="419"/>
    </location>
</feature>
<dbReference type="GO" id="GO:0005637">
    <property type="term" value="C:nuclear inner membrane"/>
    <property type="evidence" value="ECO:0007669"/>
    <property type="project" value="UniProtKB-SubCell"/>
</dbReference>
<dbReference type="PANTHER" id="PTHR47808">
    <property type="entry name" value="INNER NUCLEAR MEMBRANE PROTEIN HEH2-RELATED"/>
    <property type="match status" value="1"/>
</dbReference>
<dbReference type="AlphaFoldDB" id="A0A7D9H0V6"/>
<keyword evidence="2" id="KW-0597">Phosphoprotein</keyword>
<evidence type="ECO:0000256" key="4">
    <source>
        <dbReference type="ARBA" id="ARBA00022989"/>
    </source>
</evidence>
<keyword evidence="3 8" id="KW-0812">Transmembrane</keyword>
<feature type="compositionally biased region" description="Polar residues" evidence="7">
    <location>
        <begin position="407"/>
        <end position="418"/>
    </location>
</feature>
<evidence type="ECO:0000259" key="10">
    <source>
        <dbReference type="Pfam" id="PF12949"/>
    </source>
</evidence>
<feature type="compositionally biased region" description="Polar residues" evidence="7">
    <location>
        <begin position="156"/>
        <end position="165"/>
    </location>
</feature>
<dbReference type="GO" id="GO:0071763">
    <property type="term" value="P:nuclear membrane organization"/>
    <property type="evidence" value="ECO:0007669"/>
    <property type="project" value="TreeGrafter"/>
</dbReference>
<evidence type="ECO:0000256" key="7">
    <source>
        <dbReference type="SAM" id="MobiDB-lite"/>
    </source>
</evidence>
<feature type="compositionally biased region" description="Basic and acidic residues" evidence="7">
    <location>
        <begin position="274"/>
        <end position="292"/>
    </location>
</feature>
<gene>
    <name evidence="11" type="ORF">DEBR0S2_10066G</name>
</gene>
<dbReference type="Pfam" id="PF09402">
    <property type="entry name" value="MSC"/>
    <property type="match status" value="1"/>
</dbReference>
<dbReference type="Proteomes" id="UP000478008">
    <property type="component" value="Unassembled WGS sequence"/>
</dbReference>
<dbReference type="InterPro" id="IPR018996">
    <property type="entry name" value="Man1/Src1-like_C"/>
</dbReference>
<sequence length="812" mass="93605">MKEKNTKKYLEPGYDPHQLRVVDLKQLLDHYDIAYPSKARKAALIEIFSDELIPKLREENGKFVETKKNVSHRKKAAGSSPDFVKVKTGKKVFKVEKPILKSPSKESRKTLHHLLEQQQNSSIISVSEDRTSINPFIESTVPKKRPFKRVDETRNKNGNTLTHSDSFYKPTRRKEQFSSSPISSPSKSGAPTDALFPRNVAIKFEDDHINEDSKREDTVKSTKRRKTSRRSPRKTSKSDVKPEKTQKDGKNVKSETREEQNTPNESSSTTSQLRDGEPDEKHNLSGLERYENETGSSVVRKDQSELHPESSELSSLNYITAVNEPREVSDNKSNLNINKIMAVSASTPVSSPKKKAHMRIKSTKKNNNALTLKLMNEAQGKILKGPTKRIESPIKSEKGERKHEIIKSTSSHDLSSTDESIRAQIHTPEMQSSEEDETVLKHLQDEFDKETSRVEEESMIAMKSVDSSLKPFISRIAIYRFIFTWIFFLFSFLFFSIYRQQRISIGFCGYEVYKPLLTVNKLEHPALAEYADALNEAFKMNCVPCPEHAICGKHSHLECRQDYTISKPWYSGFGLIPTLNKCVLDSEKVAKINKIVKVSCDVLAKRNANFNCGTGDDDQVGLDFRSLQDYIIERLDMDKELEDGEFGYLWDKSLASMKEKQDLVFHDDFIRSNSHSKFSIKCKLKHFFLDMLIRLKYWIMGLSAVLIIMGAVYLKLKMYIGEKKMVKELTEKVIEKLQQQSTLFRHHEVEHRYIGKIQLRDYYLTDPSIKQKKRTEIWEKVTKVIERNSNISAYQLEVNGEIMRVWEWASDI</sequence>